<sequence>MSNGYIAHGSLPGLSELVKKMGDKPVTEGKVTLTPERIAEIKREMDEWDEAVKKHTDWKVSAGQWPEWLRDSLDALVEAQQTIARLTDALVFYKERNHYMPTIEHVTGTMFSEVDVDCGARARDALGEGDSNSCTHKNIRRTGDILVLSDGCEIGIAICKDCGKEVPEKEDES</sequence>
<gene>
    <name evidence="2" type="ORF">PSTEL_00525</name>
</gene>
<dbReference type="Proteomes" id="UP000029507">
    <property type="component" value="Chromosome"/>
</dbReference>
<name>A0A089MZL0_9BACL</name>
<dbReference type="OrthoDB" id="1956263at2"/>
<evidence type="ECO:0000313" key="3">
    <source>
        <dbReference type="Proteomes" id="UP000029507"/>
    </source>
</evidence>
<evidence type="ECO:0000313" key="2">
    <source>
        <dbReference type="EMBL" id="AIQ61839.1"/>
    </source>
</evidence>
<keyword evidence="3" id="KW-1185">Reference proteome</keyword>
<keyword evidence="1" id="KW-0175">Coiled coil</keyword>
<organism evidence="2 3">
    <name type="scientific">Paenibacillus stellifer</name>
    <dbReference type="NCBI Taxonomy" id="169760"/>
    <lineage>
        <taxon>Bacteria</taxon>
        <taxon>Bacillati</taxon>
        <taxon>Bacillota</taxon>
        <taxon>Bacilli</taxon>
        <taxon>Bacillales</taxon>
        <taxon>Paenibacillaceae</taxon>
        <taxon>Paenibacillus</taxon>
    </lineage>
</organism>
<protein>
    <submittedName>
        <fullName evidence="2">Uncharacterized protein</fullName>
    </submittedName>
</protein>
<dbReference type="STRING" id="169760.PSTEL_00525"/>
<dbReference type="EMBL" id="CP009286">
    <property type="protein sequence ID" value="AIQ61839.1"/>
    <property type="molecule type" value="Genomic_DNA"/>
</dbReference>
<proteinExistence type="predicted"/>
<evidence type="ECO:0000256" key="1">
    <source>
        <dbReference type="SAM" id="Coils"/>
    </source>
</evidence>
<reference evidence="2 3" key="1">
    <citation type="submission" date="2014-08" db="EMBL/GenBank/DDBJ databases">
        <title>Comparative genomics of the Paenibacillus odorifer group.</title>
        <authorList>
            <person name="den Bakker H.C."/>
            <person name="Tsai Y.-C."/>
            <person name="Martin N."/>
            <person name="Korlach J."/>
            <person name="Wiedmann M."/>
        </authorList>
    </citation>
    <scope>NUCLEOTIDE SEQUENCE [LARGE SCALE GENOMIC DNA]</scope>
    <source>
        <strain evidence="2 3">DSM 14472</strain>
    </source>
</reference>
<dbReference type="AlphaFoldDB" id="A0A089MZL0"/>
<feature type="coiled-coil region" evidence="1">
    <location>
        <begin position="69"/>
        <end position="96"/>
    </location>
</feature>
<accession>A0A089MZL0</accession>
<dbReference type="HOGENOM" id="CLU_1546138_0_0_9"/>
<dbReference type="KEGG" id="pste:PSTEL_00525"/>
<dbReference type="RefSeq" id="WP_038692890.1">
    <property type="nucleotide sequence ID" value="NZ_CP009286.1"/>
</dbReference>